<gene>
    <name evidence="2" type="ORF">LSALG_LOCUS9007</name>
</gene>
<evidence type="ECO:0000313" key="2">
    <source>
        <dbReference type="EMBL" id="CAI9268591.1"/>
    </source>
</evidence>
<evidence type="ECO:0000313" key="3">
    <source>
        <dbReference type="Proteomes" id="UP001177003"/>
    </source>
</evidence>
<feature type="compositionally biased region" description="Acidic residues" evidence="1">
    <location>
        <begin position="50"/>
        <end position="60"/>
    </location>
</feature>
<sequence>MIRSNRLHAPLRVSYPYQEEDKVVPDTLEEERNYDPTIPLPSIPVSTDVELFEDEEETIKEEEQHEKEFSGVPIVSSPYSDSSSHQDREETHEEDPINSESSPVIVAPLPPSSSQSISIHALGLRTITTPRKFVPIPTYKRATSLPSSSRL</sequence>
<reference evidence="2" key="1">
    <citation type="submission" date="2023-04" db="EMBL/GenBank/DDBJ databases">
        <authorList>
            <person name="Vijverberg K."/>
            <person name="Xiong W."/>
            <person name="Schranz E."/>
        </authorList>
    </citation>
    <scope>NUCLEOTIDE SEQUENCE</scope>
</reference>
<evidence type="ECO:0000256" key="1">
    <source>
        <dbReference type="SAM" id="MobiDB-lite"/>
    </source>
</evidence>
<feature type="region of interest" description="Disordered" evidence="1">
    <location>
        <begin position="1"/>
        <end position="114"/>
    </location>
</feature>
<protein>
    <submittedName>
        <fullName evidence="2">Uncharacterized protein</fullName>
    </submittedName>
</protein>
<dbReference type="EMBL" id="OX465077">
    <property type="protein sequence ID" value="CAI9268591.1"/>
    <property type="molecule type" value="Genomic_DNA"/>
</dbReference>
<feature type="compositionally biased region" description="Basic and acidic residues" evidence="1">
    <location>
        <begin position="84"/>
        <end position="95"/>
    </location>
</feature>
<proteinExistence type="predicted"/>
<accession>A0AA35YCX2</accession>
<feature type="compositionally biased region" description="Basic and acidic residues" evidence="1">
    <location>
        <begin position="19"/>
        <end position="34"/>
    </location>
</feature>
<dbReference type="AlphaFoldDB" id="A0AA35YCX2"/>
<keyword evidence="3" id="KW-1185">Reference proteome</keyword>
<organism evidence="2 3">
    <name type="scientific">Lactuca saligna</name>
    <name type="common">Willowleaf lettuce</name>
    <dbReference type="NCBI Taxonomy" id="75948"/>
    <lineage>
        <taxon>Eukaryota</taxon>
        <taxon>Viridiplantae</taxon>
        <taxon>Streptophyta</taxon>
        <taxon>Embryophyta</taxon>
        <taxon>Tracheophyta</taxon>
        <taxon>Spermatophyta</taxon>
        <taxon>Magnoliopsida</taxon>
        <taxon>eudicotyledons</taxon>
        <taxon>Gunneridae</taxon>
        <taxon>Pentapetalae</taxon>
        <taxon>asterids</taxon>
        <taxon>campanulids</taxon>
        <taxon>Asterales</taxon>
        <taxon>Asteraceae</taxon>
        <taxon>Cichorioideae</taxon>
        <taxon>Cichorieae</taxon>
        <taxon>Lactucinae</taxon>
        <taxon>Lactuca</taxon>
    </lineage>
</organism>
<name>A0AA35YCX2_LACSI</name>
<dbReference type="Proteomes" id="UP001177003">
    <property type="component" value="Chromosome 1"/>
</dbReference>